<dbReference type="Proteomes" id="UP001295794">
    <property type="component" value="Unassembled WGS sequence"/>
</dbReference>
<keyword evidence="3" id="KW-1185">Reference proteome</keyword>
<dbReference type="EMBL" id="CAVNYO010000466">
    <property type="protein sequence ID" value="CAK5283162.1"/>
    <property type="molecule type" value="Genomic_DNA"/>
</dbReference>
<evidence type="ECO:0000313" key="3">
    <source>
        <dbReference type="Proteomes" id="UP001295794"/>
    </source>
</evidence>
<evidence type="ECO:0000313" key="1">
    <source>
        <dbReference type="EMBL" id="CAK5267773.1"/>
    </source>
</evidence>
<sequence>GDCTLSSLFQLNDILFGSTQLFLHISQMTVLIGRGLEILAEFLTYDTLLIKFSSQLVDLGFSLKDRIFEILDLAIGTAEISQCLVESLVCFAKFAAELLSTFKHTFGFLGASCGEITFLFDC</sequence>
<proteinExistence type="predicted"/>
<gene>
    <name evidence="1" type="ORF">MYCIT1_LOCUS10569</name>
    <name evidence="2" type="ORF">MYCIT1_LOCUS35472</name>
</gene>
<name>A0AAD2Q265_9AGAR</name>
<organism evidence="1 3">
    <name type="scientific">Mycena citricolor</name>
    <dbReference type="NCBI Taxonomy" id="2018698"/>
    <lineage>
        <taxon>Eukaryota</taxon>
        <taxon>Fungi</taxon>
        <taxon>Dikarya</taxon>
        <taxon>Basidiomycota</taxon>
        <taxon>Agaricomycotina</taxon>
        <taxon>Agaricomycetes</taxon>
        <taxon>Agaricomycetidae</taxon>
        <taxon>Agaricales</taxon>
        <taxon>Marasmiineae</taxon>
        <taxon>Mycenaceae</taxon>
        <taxon>Mycena</taxon>
    </lineage>
</organism>
<reference evidence="1" key="1">
    <citation type="submission" date="2023-11" db="EMBL/GenBank/DDBJ databases">
        <authorList>
            <person name="De Vega J J."/>
            <person name="De Vega J J."/>
        </authorList>
    </citation>
    <scope>NUCLEOTIDE SEQUENCE</scope>
</reference>
<evidence type="ECO:0000313" key="2">
    <source>
        <dbReference type="EMBL" id="CAK5283162.1"/>
    </source>
</evidence>
<accession>A0AAD2Q265</accession>
<feature type="non-terminal residue" evidence="1">
    <location>
        <position position="1"/>
    </location>
</feature>
<protein>
    <submittedName>
        <fullName evidence="1">Uncharacterized protein</fullName>
    </submittedName>
</protein>
<comment type="caution">
    <text evidence="1">The sequence shown here is derived from an EMBL/GenBank/DDBJ whole genome shotgun (WGS) entry which is preliminary data.</text>
</comment>
<dbReference type="AlphaFoldDB" id="A0AAD2Q265"/>
<dbReference type="EMBL" id="CAVNYO010000133">
    <property type="protein sequence ID" value="CAK5267773.1"/>
    <property type="molecule type" value="Genomic_DNA"/>
</dbReference>